<feature type="region of interest" description="Disordered" evidence="1">
    <location>
        <begin position="643"/>
        <end position="740"/>
    </location>
</feature>
<dbReference type="OrthoDB" id="5576775at2759"/>
<feature type="compositionally biased region" description="Acidic residues" evidence="1">
    <location>
        <begin position="122"/>
        <end position="136"/>
    </location>
</feature>
<accession>A0A2G5BJD8</accession>
<feature type="region of interest" description="Disordered" evidence="1">
    <location>
        <begin position="98"/>
        <end position="393"/>
    </location>
</feature>
<feature type="compositionally biased region" description="Acidic residues" evidence="1">
    <location>
        <begin position="195"/>
        <end position="207"/>
    </location>
</feature>
<reference evidence="2 3" key="1">
    <citation type="journal article" date="2015" name="Genome Biol. Evol.">
        <title>Phylogenomic analyses indicate that early fungi evolved digesting cell walls of algal ancestors of land plants.</title>
        <authorList>
            <person name="Chang Y."/>
            <person name="Wang S."/>
            <person name="Sekimoto S."/>
            <person name="Aerts A.L."/>
            <person name="Choi C."/>
            <person name="Clum A."/>
            <person name="LaButti K.M."/>
            <person name="Lindquist E.A."/>
            <person name="Yee Ngan C."/>
            <person name="Ohm R.A."/>
            <person name="Salamov A.A."/>
            <person name="Grigoriev I.V."/>
            <person name="Spatafora J.W."/>
            <person name="Berbee M.L."/>
        </authorList>
    </citation>
    <scope>NUCLEOTIDE SEQUENCE [LARGE SCALE GENOMIC DNA]</scope>
    <source>
        <strain evidence="2 3">NRRL 1564</strain>
    </source>
</reference>
<dbReference type="AlphaFoldDB" id="A0A2G5BJD8"/>
<protein>
    <recommendedName>
        <fullName evidence="4">Ubinuclein middle domain-containing protein</fullName>
    </recommendedName>
</protein>
<organism evidence="2 3">
    <name type="scientific">Coemansia reversa (strain ATCC 12441 / NRRL 1564)</name>
    <dbReference type="NCBI Taxonomy" id="763665"/>
    <lineage>
        <taxon>Eukaryota</taxon>
        <taxon>Fungi</taxon>
        <taxon>Fungi incertae sedis</taxon>
        <taxon>Zoopagomycota</taxon>
        <taxon>Kickxellomycotina</taxon>
        <taxon>Kickxellomycetes</taxon>
        <taxon>Kickxellales</taxon>
        <taxon>Kickxellaceae</taxon>
        <taxon>Coemansia</taxon>
    </lineage>
</organism>
<feature type="compositionally biased region" description="Low complexity" evidence="1">
    <location>
        <begin position="309"/>
        <end position="320"/>
    </location>
</feature>
<dbReference type="Proteomes" id="UP000242474">
    <property type="component" value="Unassembled WGS sequence"/>
</dbReference>
<feature type="compositionally biased region" description="Polar residues" evidence="1">
    <location>
        <begin position="689"/>
        <end position="702"/>
    </location>
</feature>
<name>A0A2G5BJD8_COERN</name>
<gene>
    <name evidence="2" type="ORF">COEREDRAFT_79126</name>
</gene>
<evidence type="ECO:0000256" key="1">
    <source>
        <dbReference type="SAM" id="MobiDB-lite"/>
    </source>
</evidence>
<feature type="compositionally biased region" description="Polar residues" evidence="1">
    <location>
        <begin position="280"/>
        <end position="294"/>
    </location>
</feature>
<evidence type="ECO:0000313" key="2">
    <source>
        <dbReference type="EMBL" id="PIA19154.1"/>
    </source>
</evidence>
<keyword evidence="3" id="KW-1185">Reference proteome</keyword>
<feature type="compositionally biased region" description="Polar residues" evidence="1">
    <location>
        <begin position="715"/>
        <end position="738"/>
    </location>
</feature>
<feature type="compositionally biased region" description="Low complexity" evidence="1">
    <location>
        <begin position="169"/>
        <end position="178"/>
    </location>
</feature>
<evidence type="ECO:0000313" key="3">
    <source>
        <dbReference type="Proteomes" id="UP000242474"/>
    </source>
</evidence>
<evidence type="ECO:0008006" key="4">
    <source>
        <dbReference type="Google" id="ProtNLM"/>
    </source>
</evidence>
<feature type="compositionally biased region" description="Basic and acidic residues" evidence="1">
    <location>
        <begin position="801"/>
        <end position="818"/>
    </location>
</feature>
<feature type="region of interest" description="Disordered" evidence="1">
    <location>
        <begin position="801"/>
        <end position="848"/>
    </location>
</feature>
<feature type="compositionally biased region" description="Low complexity" evidence="1">
    <location>
        <begin position="377"/>
        <end position="392"/>
    </location>
</feature>
<proteinExistence type="predicted"/>
<feature type="compositionally biased region" description="Basic and acidic residues" evidence="1">
    <location>
        <begin position="46"/>
        <end position="55"/>
    </location>
</feature>
<feature type="compositionally biased region" description="Basic and acidic residues" evidence="1">
    <location>
        <begin position="98"/>
        <end position="108"/>
    </location>
</feature>
<sequence length="848" mass="92232">MDLPGPRRTAKGDRSRQVSVPLRPGACTIVDWAQGTLAEGDSEDEDKGKELEHGSEAASDGEGTDSSEEGYTSNAAPSVPAAIANDPFFARLLRNAELHEESEREKGASKRAAKRRAKEVADDMYDLEDPFIDDSELTLMNGHNYTGAHQRKRRRKRDDGNNSESEGRVVGTVVAAADGDGEDGHAPNDNASTESLDDPDRYEEDDFFVYYGPLNESEEEEAASEKGLSEAPAKGARSRNRQTKKQPAKETEKGRKKGSGALNTKSDGGDTAGKKKTQHRLTGSDSAQIPSNGRKSGARSSRKLDQAKSTSTSGIASTSAADDRQHYPPIPDRDRTGVAGNGKSDKAGLSQALETATAEAENKEEGGGSKTQQPRRAGTPAASAAVSSTATALDDSKAVAQARMPTAEIEAALAELKQATQNEAFTNRQRFPSSLKPSLRQVCELSMARALEYDREMLALDVPEHRVFAWSTPTDIVGFTTNIYHRMSAILPYNRATVRKIVSKLLGQDLLTWKEQQLKQIEEGLKARVDEQIEKNMGWIPVAVRAGAKDGEELGSGGGSQVRWHWTTLSKHVLFQYMVLTLNINELRNSLGQNTGKDGAYREQQARKDAYARLVKLWPGSSMSTYEISRAYSSRKSLIEKQIKKTDSTPVTTTARAGGEAQVPVSNAGAIATASSDNTQRRTPEHLSPNDTHSLHGTSTESPADPATASLPTRYDSSAPLQTTLPLSPYMQSSSPQADCSHRLTHFDTYRQSPSQRFDGPANQPSPLQKTLYDSVTAAGFPAQSSSSHRSLDFAGGRTDVCYEKQHTPQASLEDKQQQHNQQQDNDDDHNTPRSSRYSMSVHNLTTP</sequence>
<feature type="region of interest" description="Disordered" evidence="1">
    <location>
        <begin position="1"/>
        <end position="79"/>
    </location>
</feature>
<dbReference type="EMBL" id="KZ303487">
    <property type="protein sequence ID" value="PIA19154.1"/>
    <property type="molecule type" value="Genomic_DNA"/>
</dbReference>
<feature type="compositionally biased region" description="Basic and acidic residues" evidence="1">
    <location>
        <begin position="321"/>
        <end position="336"/>
    </location>
</feature>
<feature type="compositionally biased region" description="Basic residues" evidence="1">
    <location>
        <begin position="236"/>
        <end position="246"/>
    </location>
</feature>
<feature type="compositionally biased region" description="Polar residues" evidence="1">
    <location>
        <begin position="833"/>
        <end position="848"/>
    </location>
</feature>